<dbReference type="EMBL" id="JAQQBS010001422">
    <property type="protein sequence ID" value="KAK0166389.1"/>
    <property type="molecule type" value="Genomic_DNA"/>
</dbReference>
<dbReference type="GO" id="GO:0005634">
    <property type="term" value="C:nucleus"/>
    <property type="evidence" value="ECO:0007669"/>
    <property type="project" value="UniProtKB-SubCell"/>
</dbReference>
<evidence type="ECO:0000256" key="1">
    <source>
        <dbReference type="ARBA" id="ARBA00023242"/>
    </source>
</evidence>
<dbReference type="CDD" id="cd16907">
    <property type="entry name" value="YEATS_YEATS2_like"/>
    <property type="match status" value="1"/>
</dbReference>
<dbReference type="InterPro" id="IPR005033">
    <property type="entry name" value="YEATS"/>
</dbReference>
<feature type="compositionally biased region" description="Basic and acidic residues" evidence="4">
    <location>
        <begin position="155"/>
        <end position="175"/>
    </location>
</feature>
<dbReference type="Gene3D" id="2.60.40.1970">
    <property type="entry name" value="YEATS domain"/>
    <property type="match status" value="1"/>
</dbReference>
<keyword evidence="7" id="KW-1185">Reference proteome</keyword>
<comment type="caution">
    <text evidence="6">The sequence shown here is derived from an EMBL/GenBank/DDBJ whole genome shotgun (WGS) entry which is preliminary data.</text>
</comment>
<evidence type="ECO:0000313" key="6">
    <source>
        <dbReference type="EMBL" id="KAK0166389.1"/>
    </source>
</evidence>
<keyword evidence="1 2" id="KW-0539">Nucleus</keyword>
<dbReference type="Pfam" id="PF03366">
    <property type="entry name" value="YEATS"/>
    <property type="match status" value="1"/>
</dbReference>
<dbReference type="PANTHER" id="PTHR23195">
    <property type="entry name" value="YEATS DOMAIN"/>
    <property type="match status" value="1"/>
</dbReference>
<dbReference type="InterPro" id="IPR038704">
    <property type="entry name" value="YEAST_sf"/>
</dbReference>
<protein>
    <recommendedName>
        <fullName evidence="5">YEATS domain-containing protein</fullName>
    </recommendedName>
</protein>
<dbReference type="GO" id="GO:0006355">
    <property type="term" value="P:regulation of DNA-templated transcription"/>
    <property type="evidence" value="ECO:0007669"/>
    <property type="project" value="InterPro"/>
</dbReference>
<dbReference type="Pfam" id="PF22951">
    <property type="entry name" value="3HBD"/>
    <property type="match status" value="1"/>
</dbReference>
<evidence type="ECO:0000256" key="4">
    <source>
        <dbReference type="SAM" id="MobiDB-lite"/>
    </source>
</evidence>
<evidence type="ECO:0000256" key="2">
    <source>
        <dbReference type="PROSITE-ProRule" id="PRU00376"/>
    </source>
</evidence>
<proteinExistence type="predicted"/>
<dbReference type="InterPro" id="IPR055127">
    <property type="entry name" value="YEATS2_3HBD"/>
</dbReference>
<organism evidence="6 7">
    <name type="scientific">Microctonus aethiopoides</name>
    <dbReference type="NCBI Taxonomy" id="144406"/>
    <lineage>
        <taxon>Eukaryota</taxon>
        <taxon>Metazoa</taxon>
        <taxon>Ecdysozoa</taxon>
        <taxon>Arthropoda</taxon>
        <taxon>Hexapoda</taxon>
        <taxon>Insecta</taxon>
        <taxon>Pterygota</taxon>
        <taxon>Neoptera</taxon>
        <taxon>Endopterygota</taxon>
        <taxon>Hymenoptera</taxon>
        <taxon>Apocrita</taxon>
        <taxon>Ichneumonoidea</taxon>
        <taxon>Braconidae</taxon>
        <taxon>Euphorinae</taxon>
        <taxon>Microctonus</taxon>
    </lineage>
</organism>
<reference evidence="6" key="1">
    <citation type="journal article" date="2023" name="bioRxiv">
        <title>Scaffold-level genome assemblies of two parasitoid biocontrol wasps reveal the parthenogenesis mechanism and an associated novel virus.</title>
        <authorList>
            <person name="Inwood S."/>
            <person name="Skelly J."/>
            <person name="Guhlin J."/>
            <person name="Harrop T."/>
            <person name="Goldson S."/>
            <person name="Dearden P."/>
        </authorList>
    </citation>
    <scope>NUCLEOTIDE SEQUENCE</scope>
    <source>
        <strain evidence="6">Irish</strain>
        <tissue evidence="6">Whole body</tissue>
    </source>
</reference>
<dbReference type="PROSITE" id="PS51037">
    <property type="entry name" value="YEATS"/>
    <property type="match status" value="1"/>
</dbReference>
<reference evidence="6" key="2">
    <citation type="submission" date="2023-03" db="EMBL/GenBank/DDBJ databases">
        <authorList>
            <person name="Inwood S.N."/>
            <person name="Skelly J.G."/>
            <person name="Guhlin J."/>
            <person name="Harrop T.W.R."/>
            <person name="Goldson S.G."/>
            <person name="Dearden P.K."/>
        </authorList>
    </citation>
    <scope>NUCLEOTIDE SEQUENCE</scope>
    <source>
        <strain evidence="6">Irish</strain>
        <tissue evidence="6">Whole body</tissue>
    </source>
</reference>
<dbReference type="AlphaFoldDB" id="A0AA39KM09"/>
<dbReference type="InterPro" id="IPR055129">
    <property type="entry name" value="YEATS_dom"/>
</dbReference>
<sequence length="898" mass="102735">MNTCKDLLEEQDPDYAAPGPSNNIQQQKLYEKTARTNTSRKITAIIEKEFTREIDDKENEILLIQNRLNQALKILHLLRYVIIMDFYNKKQCIPQSQHGTNECRQTRIHPAVKQVIGQSPTYLNMLSKCSENNQEKQQRNSTALTTLSCQTAGDKINDNETEEKSQSSSDDSKKRLLDKCENNIDNGPLRKIPRYIPPKYNGPAPQIPSRGHWHKTSKTIVVGNISKCIPSDEQDDNASHKWTVYVRGMKDEGQIEDFVSKIRFFLHPSYRPNDVIEVTSPPFHLTRRGWGEFPLRIQLHFKDSINKPSNIIYHLKLDRSYTGLQILGPESIYNVPFETHKKFDVLQEEVADSVDTKNYNTNHKLNEQENNVTIVEHSNHNENNKLLSNNYYNIFMDHDYIKFYKPILNNIKKEYNDDEETNFHDVTGVNNIDNKIIIKKEHEQSNNLNANDNCNALKPLEIIIPPRFQPSNVQKTYMKNSPKSSVKQMTILKKNYVNPGNITANNVSVNSNNNVACRSGGASLLKFKYNPARSLLLETNSNIPALKIAQPAMKNNEMNNAKVKITVGKDKMKITTKREYYEDILKSIDNVKLTDVESLMRFIIKRIPIISENASDPEYRRIHPYVCPSEKEFLNCNIGKQRALEWYRAKAVYSFLKKKCLSNDQLWTIREIIVWCRLHGYTPSSITSFLSMSTSTADTKNNSQSSKVSATKTSNDLSGIVSFNSNTAPESFISWQKTVPQISTESYQADELIDVVGVDQDDITRKNFANQFSNRDEMNKNNLQIIPVPKIILPLHTFVCNTSRLIGIRIEPEELAPGVSHYAAGSLIVKSVECLLEDLLRSSLAKAWERNKSNSSCPDVITLEDVRGALLDRDEFSIFTNYGLMNGHSNHQENSEDN</sequence>
<feature type="coiled-coil region" evidence="3">
    <location>
        <begin position="47"/>
        <end position="74"/>
    </location>
</feature>
<gene>
    <name evidence="6" type="ORF">PV328_004813</name>
</gene>
<evidence type="ECO:0000256" key="3">
    <source>
        <dbReference type="SAM" id="Coils"/>
    </source>
</evidence>
<accession>A0AA39KM09</accession>
<name>A0AA39KM09_9HYME</name>
<feature type="region of interest" description="Disordered" evidence="4">
    <location>
        <begin position="154"/>
        <end position="175"/>
    </location>
</feature>
<evidence type="ECO:0000259" key="5">
    <source>
        <dbReference type="PROSITE" id="PS51037"/>
    </source>
</evidence>
<feature type="domain" description="YEATS" evidence="5">
    <location>
        <begin position="210"/>
        <end position="390"/>
    </location>
</feature>
<evidence type="ECO:0000313" key="7">
    <source>
        <dbReference type="Proteomes" id="UP001168990"/>
    </source>
</evidence>
<comment type="subcellular location">
    <subcellularLocation>
        <location evidence="2">Nucleus</location>
    </subcellularLocation>
</comment>
<keyword evidence="3" id="KW-0175">Coiled coil</keyword>
<dbReference type="Proteomes" id="UP001168990">
    <property type="component" value="Unassembled WGS sequence"/>
</dbReference>